<dbReference type="Proteomes" id="UP000092124">
    <property type="component" value="Unassembled WGS sequence"/>
</dbReference>
<evidence type="ECO:0000256" key="1">
    <source>
        <dbReference type="SAM" id="MobiDB-lite"/>
    </source>
</evidence>
<evidence type="ECO:0000313" key="3">
    <source>
        <dbReference type="Proteomes" id="UP000092124"/>
    </source>
</evidence>
<gene>
    <name evidence="2" type="ORF">A6R68_17319</name>
</gene>
<proteinExistence type="predicted"/>
<dbReference type="OrthoDB" id="10248446at2759"/>
<protein>
    <submittedName>
        <fullName evidence="2">Uncharacterized protein</fullName>
    </submittedName>
</protein>
<dbReference type="EMBL" id="LZPO01034955">
    <property type="protein sequence ID" value="OBS76229.1"/>
    <property type="molecule type" value="Genomic_DNA"/>
</dbReference>
<dbReference type="AlphaFoldDB" id="A0A1A6HD81"/>
<name>A0A1A6HD81_NEOLE</name>
<feature type="region of interest" description="Disordered" evidence="1">
    <location>
        <begin position="141"/>
        <end position="167"/>
    </location>
</feature>
<feature type="non-terminal residue" evidence="2">
    <location>
        <position position="167"/>
    </location>
</feature>
<sequence length="167" mass="19051">MNCKVDGMSHFKMIVWISKKRRSVAYDIFKDELNEFLTQELRVGFPEGSGKLYVEKVAIRVTNLQMPLSCEGTANIGPKKPLPDCVSTVEPRDEILPTTRFQSKRMESQRGLLTYCFHFCVFTDDHQQDSQKAIDGIGQQAPYPIMRRPTPNTRDSEEPGRTLPLIA</sequence>
<organism evidence="2 3">
    <name type="scientific">Neotoma lepida</name>
    <name type="common">Desert woodrat</name>
    <dbReference type="NCBI Taxonomy" id="56216"/>
    <lineage>
        <taxon>Eukaryota</taxon>
        <taxon>Metazoa</taxon>
        <taxon>Chordata</taxon>
        <taxon>Craniata</taxon>
        <taxon>Vertebrata</taxon>
        <taxon>Euteleostomi</taxon>
        <taxon>Mammalia</taxon>
        <taxon>Eutheria</taxon>
        <taxon>Euarchontoglires</taxon>
        <taxon>Glires</taxon>
        <taxon>Rodentia</taxon>
        <taxon>Myomorpha</taxon>
        <taxon>Muroidea</taxon>
        <taxon>Cricetidae</taxon>
        <taxon>Neotominae</taxon>
        <taxon>Neotoma</taxon>
    </lineage>
</organism>
<keyword evidence="3" id="KW-1185">Reference proteome</keyword>
<accession>A0A1A6HD81</accession>
<reference evidence="2 3" key="1">
    <citation type="submission" date="2016-06" db="EMBL/GenBank/DDBJ databases">
        <title>The Draft Genome Sequence and Annotation of the Desert Woodrat Neotoma lepida.</title>
        <authorList>
            <person name="Campbell M."/>
            <person name="Oakeson K.F."/>
            <person name="Yandell M."/>
            <person name="Halpert J.R."/>
            <person name="Dearing D."/>
        </authorList>
    </citation>
    <scope>NUCLEOTIDE SEQUENCE [LARGE SCALE GENOMIC DNA]</scope>
    <source>
        <strain evidence="2">417</strain>
        <tissue evidence="2">Liver</tissue>
    </source>
</reference>
<evidence type="ECO:0000313" key="2">
    <source>
        <dbReference type="EMBL" id="OBS76229.1"/>
    </source>
</evidence>
<comment type="caution">
    <text evidence="2">The sequence shown here is derived from an EMBL/GenBank/DDBJ whole genome shotgun (WGS) entry which is preliminary data.</text>
</comment>